<comment type="caution">
    <text evidence="2">The sequence shown here is derived from an EMBL/GenBank/DDBJ whole genome shotgun (WGS) entry which is preliminary data.</text>
</comment>
<evidence type="ECO:0000256" key="1">
    <source>
        <dbReference type="SAM" id="Coils"/>
    </source>
</evidence>
<keyword evidence="1" id="KW-0175">Coiled coil</keyword>
<accession>A0A8J8GEW3</accession>
<dbReference type="AlphaFoldDB" id="A0A8J8GEW3"/>
<evidence type="ECO:0000313" key="2">
    <source>
        <dbReference type="EMBL" id="NSL52214.1"/>
    </source>
</evidence>
<dbReference type="PROSITE" id="PS51257">
    <property type="entry name" value="PROKAR_LIPOPROTEIN"/>
    <property type="match status" value="1"/>
</dbReference>
<proteinExistence type="predicted"/>
<keyword evidence="3" id="KW-1185">Reference proteome</keyword>
<evidence type="ECO:0000313" key="3">
    <source>
        <dbReference type="Proteomes" id="UP000625804"/>
    </source>
</evidence>
<name>A0A8J8GEW3_9BACI</name>
<feature type="coiled-coil region" evidence="1">
    <location>
        <begin position="51"/>
        <end position="101"/>
    </location>
</feature>
<dbReference type="Proteomes" id="UP000625804">
    <property type="component" value="Unassembled WGS sequence"/>
</dbReference>
<dbReference type="RefSeq" id="WP_173731424.1">
    <property type="nucleotide sequence ID" value="NZ_JABTTE010000014.1"/>
</dbReference>
<organism evidence="2 3">
    <name type="scientific">Calidifontibacillus erzurumensis</name>
    <dbReference type="NCBI Taxonomy" id="2741433"/>
    <lineage>
        <taxon>Bacteria</taxon>
        <taxon>Bacillati</taxon>
        <taxon>Bacillota</taxon>
        <taxon>Bacilli</taxon>
        <taxon>Bacillales</taxon>
        <taxon>Bacillaceae</taxon>
        <taxon>Calidifontibacillus/Schinkia group</taxon>
        <taxon>Calidifontibacillus</taxon>
    </lineage>
</organism>
<sequence length="166" mass="19174">MRKAFLLFFITSILIGCSKLTGSPIGEMNDIISIQKLKDNQLFSHEDETLVELFLQKIEKANQLIEELNLLIEQFEKTDEFQEAIEMMDTARKEAQKIAEELSAIHFQTEKMMTYKASFEKELLNYANGLEMQIDGVENWDSKKITDGFKQTELAKTAITKLIEQL</sequence>
<reference evidence="2" key="1">
    <citation type="submission" date="2020-06" db="EMBL/GenBank/DDBJ databases">
        <title>A novel thermopfilic bacterium from Erzurum, Turkey.</title>
        <authorList>
            <person name="Adiguzel A."/>
            <person name="Ay H."/>
            <person name="Baltaci M.O."/>
        </authorList>
    </citation>
    <scope>NUCLEOTIDE SEQUENCE</scope>
    <source>
        <strain evidence="2">P2</strain>
    </source>
</reference>
<gene>
    <name evidence="2" type="ORF">HR057_10665</name>
</gene>
<protein>
    <submittedName>
        <fullName evidence="2">Uncharacterized protein</fullName>
    </submittedName>
</protein>
<dbReference type="EMBL" id="JABTTE010000014">
    <property type="protein sequence ID" value="NSL52214.1"/>
    <property type="molecule type" value="Genomic_DNA"/>
</dbReference>